<evidence type="ECO:0000313" key="2">
    <source>
        <dbReference type="EMBL" id="VDP68360.1"/>
    </source>
</evidence>
<reference evidence="2 3" key="2">
    <citation type="submission" date="2018-11" db="EMBL/GenBank/DDBJ databases">
        <authorList>
            <consortium name="Pathogen Informatics"/>
        </authorList>
    </citation>
    <scope>NUCLEOTIDE SEQUENCE [LARGE SCALE GENOMIC DNA]</scope>
    <source>
        <strain evidence="2 3">Egypt</strain>
    </source>
</reference>
<dbReference type="WBParaSite" id="ECPE_0000307801-mRNA-1">
    <property type="protein sequence ID" value="ECPE_0000307801-mRNA-1"/>
    <property type="gene ID" value="ECPE_0000307801"/>
</dbReference>
<feature type="region of interest" description="Disordered" evidence="1">
    <location>
        <begin position="145"/>
        <end position="249"/>
    </location>
</feature>
<evidence type="ECO:0000313" key="4">
    <source>
        <dbReference type="WBParaSite" id="ECPE_0000307801-mRNA-1"/>
    </source>
</evidence>
<dbReference type="AlphaFoldDB" id="A0A183A7Z0"/>
<dbReference type="OrthoDB" id="9901850at2759"/>
<name>A0A183A7Z0_9TREM</name>
<feature type="compositionally biased region" description="Polar residues" evidence="1">
    <location>
        <begin position="172"/>
        <end position="182"/>
    </location>
</feature>
<reference evidence="4" key="1">
    <citation type="submission" date="2016-06" db="UniProtKB">
        <authorList>
            <consortium name="WormBaseParasite"/>
        </authorList>
    </citation>
    <scope>IDENTIFICATION</scope>
</reference>
<dbReference type="EMBL" id="UZAN01040080">
    <property type="protein sequence ID" value="VDP68360.1"/>
    <property type="molecule type" value="Genomic_DNA"/>
</dbReference>
<accession>A0A183A7Z0</accession>
<feature type="compositionally biased region" description="Basic and acidic residues" evidence="1">
    <location>
        <begin position="156"/>
        <end position="169"/>
    </location>
</feature>
<sequence>MNHGVRDEWKHRYYTAKKQAPMMEERMTDHRALLDALMRRAVTSLRHSNTGSVEEEEIARTMEKRREVTTEEYRLAEIMLNLTKAIKLRTQAEAEGRLLMSELDRRRGEMSMVKSTSPNRRAYVFSLSPRRQHAATSAAHLPLDDAPEQGFMGASHDTDTLKVQPEPHTRQTRSMSSFSNRPLITHEPSTESMNTKRSKSSTEMERLPGAPKLHVSGGSTNATRSESRRTSAHSISPNPVQVLEVEQEN</sequence>
<organism evidence="4">
    <name type="scientific">Echinostoma caproni</name>
    <dbReference type="NCBI Taxonomy" id="27848"/>
    <lineage>
        <taxon>Eukaryota</taxon>
        <taxon>Metazoa</taxon>
        <taxon>Spiralia</taxon>
        <taxon>Lophotrochozoa</taxon>
        <taxon>Platyhelminthes</taxon>
        <taxon>Trematoda</taxon>
        <taxon>Digenea</taxon>
        <taxon>Plagiorchiida</taxon>
        <taxon>Echinostomata</taxon>
        <taxon>Echinostomatoidea</taxon>
        <taxon>Echinostomatidae</taxon>
        <taxon>Echinostoma</taxon>
    </lineage>
</organism>
<keyword evidence="3" id="KW-1185">Reference proteome</keyword>
<proteinExistence type="predicted"/>
<protein>
    <submittedName>
        <fullName evidence="4">SPATA1_C domain-containing protein</fullName>
    </submittedName>
</protein>
<gene>
    <name evidence="2" type="ORF">ECPE_LOCUS3075</name>
</gene>
<evidence type="ECO:0000313" key="3">
    <source>
        <dbReference type="Proteomes" id="UP000272942"/>
    </source>
</evidence>
<evidence type="ECO:0000256" key="1">
    <source>
        <dbReference type="SAM" id="MobiDB-lite"/>
    </source>
</evidence>
<dbReference type="Proteomes" id="UP000272942">
    <property type="component" value="Unassembled WGS sequence"/>
</dbReference>